<keyword evidence="3" id="KW-1185">Reference proteome</keyword>
<accession>A0AAP0MM01</accession>
<feature type="transmembrane region" description="Helical" evidence="1">
    <location>
        <begin position="46"/>
        <end position="68"/>
    </location>
</feature>
<proteinExistence type="predicted"/>
<name>A0AAP0MM01_9ROSI</name>
<dbReference type="EMBL" id="JBCGBO010000003">
    <property type="protein sequence ID" value="KAK9215943.1"/>
    <property type="molecule type" value="Genomic_DNA"/>
</dbReference>
<gene>
    <name evidence="2" type="ORF">WN944_007950</name>
</gene>
<evidence type="ECO:0000313" key="3">
    <source>
        <dbReference type="Proteomes" id="UP001428341"/>
    </source>
</evidence>
<keyword evidence="1" id="KW-1133">Transmembrane helix</keyword>
<protein>
    <submittedName>
        <fullName evidence="2">Uncharacterized protein</fullName>
    </submittedName>
</protein>
<evidence type="ECO:0000313" key="2">
    <source>
        <dbReference type="EMBL" id="KAK9215943.1"/>
    </source>
</evidence>
<keyword evidence="1" id="KW-0812">Transmembrane</keyword>
<keyword evidence="1" id="KW-0472">Membrane</keyword>
<organism evidence="2 3">
    <name type="scientific">Citrus x changshan-huyou</name>
    <dbReference type="NCBI Taxonomy" id="2935761"/>
    <lineage>
        <taxon>Eukaryota</taxon>
        <taxon>Viridiplantae</taxon>
        <taxon>Streptophyta</taxon>
        <taxon>Embryophyta</taxon>
        <taxon>Tracheophyta</taxon>
        <taxon>Spermatophyta</taxon>
        <taxon>Magnoliopsida</taxon>
        <taxon>eudicotyledons</taxon>
        <taxon>Gunneridae</taxon>
        <taxon>Pentapetalae</taxon>
        <taxon>rosids</taxon>
        <taxon>malvids</taxon>
        <taxon>Sapindales</taxon>
        <taxon>Rutaceae</taxon>
        <taxon>Aurantioideae</taxon>
        <taxon>Citrus</taxon>
    </lineage>
</organism>
<dbReference type="Proteomes" id="UP001428341">
    <property type="component" value="Unassembled WGS sequence"/>
</dbReference>
<evidence type="ECO:0000256" key="1">
    <source>
        <dbReference type="SAM" id="Phobius"/>
    </source>
</evidence>
<dbReference type="AlphaFoldDB" id="A0AAP0MM01"/>
<reference evidence="2 3" key="1">
    <citation type="submission" date="2024-05" db="EMBL/GenBank/DDBJ databases">
        <title>Haplotype-resolved chromosome-level genome assembly of Huyou (Citrus changshanensis).</title>
        <authorList>
            <person name="Miao C."/>
            <person name="Chen W."/>
            <person name="Wu Y."/>
            <person name="Wang L."/>
            <person name="Zhao S."/>
            <person name="Grierson D."/>
            <person name="Xu C."/>
            <person name="Chen K."/>
        </authorList>
    </citation>
    <scope>NUCLEOTIDE SEQUENCE [LARGE SCALE GENOMIC DNA]</scope>
    <source>
        <strain evidence="2">01-14</strain>
        <tissue evidence="2">Leaf</tissue>
    </source>
</reference>
<comment type="caution">
    <text evidence="2">The sequence shown here is derived from an EMBL/GenBank/DDBJ whole genome shotgun (WGS) entry which is preliminary data.</text>
</comment>
<sequence>MRFGFLFFHSFPPSRALIVKKSAGANTSTNSIFRNALVLLQALPKLFIAATSAFTIILFFVIFANDMIGSKFVQYKKKTTKMKSNPKPTFFVNTTISI</sequence>